<dbReference type="EMBL" id="LR134477">
    <property type="protein sequence ID" value="VEI18716.1"/>
    <property type="molecule type" value="Genomic_DNA"/>
</dbReference>
<sequence length="172" mass="18583">MISRPRSDLPQDFTGSTVKVSVPADWVQVDPENISGIPGGGTYVSVADAGRVDLICAEQPDAPRFAENCVITVAELAGGLSAEDWFRDSTTQLVSSIPGFQLIDITEWEPVGPGLLRSGVYIQDAVSVTALQWTWVSEISRRGFTATFSCPTRNCAAAVERFLAMIMTLEEI</sequence>
<dbReference type="KEGG" id="avc:NCTC10951_02857"/>
<protein>
    <submittedName>
        <fullName evidence="1">Uncharacterized protein</fullName>
    </submittedName>
</protein>
<name>A0A3S4V4F5_ACTVI</name>
<proteinExistence type="predicted"/>
<evidence type="ECO:0000313" key="1">
    <source>
        <dbReference type="EMBL" id="VEI18716.1"/>
    </source>
</evidence>
<dbReference type="OrthoDB" id="3253092at2"/>
<evidence type="ECO:0000313" key="2">
    <source>
        <dbReference type="Proteomes" id="UP000268658"/>
    </source>
</evidence>
<accession>A0A3S4V4F5</accession>
<organism evidence="1 2">
    <name type="scientific">Actinomyces viscosus</name>
    <dbReference type="NCBI Taxonomy" id="1656"/>
    <lineage>
        <taxon>Bacteria</taxon>
        <taxon>Bacillati</taxon>
        <taxon>Actinomycetota</taxon>
        <taxon>Actinomycetes</taxon>
        <taxon>Actinomycetales</taxon>
        <taxon>Actinomycetaceae</taxon>
        <taxon>Actinomyces</taxon>
    </lineage>
</organism>
<reference evidence="1 2" key="1">
    <citation type="submission" date="2018-12" db="EMBL/GenBank/DDBJ databases">
        <authorList>
            <consortium name="Pathogen Informatics"/>
        </authorList>
    </citation>
    <scope>NUCLEOTIDE SEQUENCE [LARGE SCALE GENOMIC DNA]</scope>
    <source>
        <strain evidence="1 2">NCTC10951</strain>
    </source>
</reference>
<dbReference type="AlphaFoldDB" id="A0A3S4V4F5"/>
<dbReference type="Proteomes" id="UP000268658">
    <property type="component" value="Chromosome"/>
</dbReference>
<dbReference type="Gene3D" id="3.40.1000.10">
    <property type="entry name" value="Mog1/PsbP, alpha/beta/alpha sandwich"/>
    <property type="match status" value="1"/>
</dbReference>
<gene>
    <name evidence="1" type="ORF">NCTC10951_02857</name>
</gene>